<keyword evidence="1" id="KW-0238">DNA-binding</keyword>
<gene>
    <name evidence="3" type="ORF">LSAT_V11C800399070</name>
</gene>
<keyword evidence="1" id="KW-0808">Transferase</keyword>
<dbReference type="InterPro" id="IPR029703">
    <property type="entry name" value="POL2"/>
</dbReference>
<evidence type="ECO:0000256" key="1">
    <source>
        <dbReference type="RuleBase" id="RU365029"/>
    </source>
</evidence>
<keyword evidence="1" id="KW-0004">4Fe-4S</keyword>
<keyword evidence="1" id="KW-0239">DNA-directed DNA polymerase</keyword>
<feature type="signal peptide" evidence="2">
    <location>
        <begin position="1"/>
        <end position="21"/>
    </location>
</feature>
<comment type="similarity">
    <text evidence="1">Belongs to the DNA polymerase type-B family.</text>
</comment>
<keyword evidence="1" id="KW-0235">DNA replication</keyword>
<dbReference type="GO" id="GO:0051539">
    <property type="term" value="F:4 iron, 4 sulfur cluster binding"/>
    <property type="evidence" value="ECO:0007669"/>
    <property type="project" value="UniProtKB-KW"/>
</dbReference>
<sequence>MVCELMLGSLVKGLLYSLCYCCWLPQKKNVETVSNYDEVKDVITEKRGSLRDEPTHEEYPLIYHFDVAAIDYYNLKRQIQSIVVAVDGFKSKSLLDQPKVDQQLKLKERLQKYCQKAYKRVLEKQLLKLEKQELQVTCTCLMQMA</sequence>
<keyword evidence="1" id="KW-0862">Zinc</keyword>
<keyword evidence="1" id="KW-0411">Iron-sulfur</keyword>
<keyword evidence="4" id="KW-1185">Reference proteome</keyword>
<comment type="caution">
    <text evidence="3">The sequence shown here is derived from an EMBL/GenBank/DDBJ whole genome shotgun (WGS) entry which is preliminary data.</text>
</comment>
<dbReference type="GO" id="GO:0006281">
    <property type="term" value="P:DNA repair"/>
    <property type="evidence" value="ECO:0007669"/>
    <property type="project" value="InterPro"/>
</dbReference>
<comment type="cofactor">
    <cofactor evidence="1">
        <name>[4Fe-4S] cluster</name>
        <dbReference type="ChEBI" id="CHEBI:49883"/>
    </cofactor>
</comment>
<dbReference type="Proteomes" id="UP000235145">
    <property type="component" value="Unassembled WGS sequence"/>
</dbReference>
<dbReference type="GO" id="GO:0008270">
    <property type="term" value="F:zinc ion binding"/>
    <property type="evidence" value="ECO:0007669"/>
    <property type="project" value="UniProtKB-KW"/>
</dbReference>
<keyword evidence="1" id="KW-0548">Nucleotidyltransferase</keyword>
<keyword evidence="1" id="KW-0479">Metal-binding</keyword>
<keyword evidence="1" id="KW-0539">Nucleus</keyword>
<keyword evidence="2" id="KW-0732">Signal</keyword>
<comment type="function">
    <text evidence="1">DNA polymerase II participates in chromosomal DNA replication.</text>
</comment>
<dbReference type="GO" id="GO:0003887">
    <property type="term" value="F:DNA-directed DNA polymerase activity"/>
    <property type="evidence" value="ECO:0007669"/>
    <property type="project" value="UniProtKB-KW"/>
</dbReference>
<evidence type="ECO:0000256" key="2">
    <source>
        <dbReference type="SAM" id="SignalP"/>
    </source>
</evidence>
<keyword evidence="1" id="KW-0408">Iron</keyword>
<comment type="subcellular location">
    <subcellularLocation>
        <location evidence="1">Nucleus</location>
    </subcellularLocation>
</comment>
<keyword evidence="1" id="KW-0863">Zinc-finger</keyword>
<dbReference type="PANTHER" id="PTHR10670:SF0">
    <property type="entry name" value="DNA POLYMERASE EPSILON CATALYTIC SUBUNIT A"/>
    <property type="match status" value="1"/>
</dbReference>
<reference evidence="3 4" key="1">
    <citation type="journal article" date="2017" name="Nat. Commun.">
        <title>Genome assembly with in vitro proximity ligation data and whole-genome triplication in lettuce.</title>
        <authorList>
            <person name="Reyes-Chin-Wo S."/>
            <person name="Wang Z."/>
            <person name="Yang X."/>
            <person name="Kozik A."/>
            <person name="Arikit S."/>
            <person name="Song C."/>
            <person name="Xia L."/>
            <person name="Froenicke L."/>
            <person name="Lavelle D.O."/>
            <person name="Truco M.J."/>
            <person name="Xia R."/>
            <person name="Zhu S."/>
            <person name="Xu C."/>
            <person name="Xu H."/>
            <person name="Xu X."/>
            <person name="Cox K."/>
            <person name="Korf I."/>
            <person name="Meyers B.C."/>
            <person name="Michelmore R.W."/>
        </authorList>
    </citation>
    <scope>NUCLEOTIDE SEQUENCE [LARGE SCALE GENOMIC DNA]</scope>
    <source>
        <strain evidence="4">cv. Salinas</strain>
        <tissue evidence="3">Seedlings</tissue>
    </source>
</reference>
<proteinExistence type="inferred from homology"/>
<dbReference type="GO" id="GO:0006260">
    <property type="term" value="P:DNA replication"/>
    <property type="evidence" value="ECO:0007669"/>
    <property type="project" value="UniProtKB-KW"/>
</dbReference>
<dbReference type="AlphaFoldDB" id="A0A9R1UP40"/>
<organism evidence="3 4">
    <name type="scientific">Lactuca sativa</name>
    <name type="common">Garden lettuce</name>
    <dbReference type="NCBI Taxonomy" id="4236"/>
    <lineage>
        <taxon>Eukaryota</taxon>
        <taxon>Viridiplantae</taxon>
        <taxon>Streptophyta</taxon>
        <taxon>Embryophyta</taxon>
        <taxon>Tracheophyta</taxon>
        <taxon>Spermatophyta</taxon>
        <taxon>Magnoliopsida</taxon>
        <taxon>eudicotyledons</taxon>
        <taxon>Gunneridae</taxon>
        <taxon>Pentapetalae</taxon>
        <taxon>asterids</taxon>
        <taxon>campanulids</taxon>
        <taxon>Asterales</taxon>
        <taxon>Asteraceae</taxon>
        <taxon>Cichorioideae</taxon>
        <taxon>Cichorieae</taxon>
        <taxon>Lactucinae</taxon>
        <taxon>Lactuca</taxon>
    </lineage>
</organism>
<evidence type="ECO:0000313" key="3">
    <source>
        <dbReference type="EMBL" id="KAJ0190754.1"/>
    </source>
</evidence>
<comment type="catalytic activity">
    <reaction evidence="1">
        <text>DNA(n) + a 2'-deoxyribonucleoside 5'-triphosphate = DNA(n+1) + diphosphate</text>
        <dbReference type="Rhea" id="RHEA:22508"/>
        <dbReference type="Rhea" id="RHEA-COMP:17339"/>
        <dbReference type="Rhea" id="RHEA-COMP:17340"/>
        <dbReference type="ChEBI" id="CHEBI:33019"/>
        <dbReference type="ChEBI" id="CHEBI:61560"/>
        <dbReference type="ChEBI" id="CHEBI:173112"/>
        <dbReference type="EC" id="2.7.7.7"/>
    </reaction>
</comment>
<dbReference type="EC" id="2.7.7.7" evidence="1"/>
<evidence type="ECO:0000313" key="4">
    <source>
        <dbReference type="Proteomes" id="UP000235145"/>
    </source>
</evidence>
<protein>
    <recommendedName>
        <fullName evidence="1">DNA polymerase epsilon catalytic subunit</fullName>
        <ecNumber evidence="1">2.7.7.7</ecNumber>
    </recommendedName>
</protein>
<name>A0A9R1UP40_LACSA</name>
<dbReference type="EMBL" id="NBSK02000008">
    <property type="protein sequence ID" value="KAJ0190754.1"/>
    <property type="molecule type" value="Genomic_DNA"/>
</dbReference>
<dbReference type="PANTHER" id="PTHR10670">
    <property type="entry name" value="DNA POLYMERASE EPSILON CATALYTIC SUBUNIT A"/>
    <property type="match status" value="1"/>
</dbReference>
<feature type="chain" id="PRO_5040429467" description="DNA polymerase epsilon catalytic subunit" evidence="2">
    <location>
        <begin position="22"/>
        <end position="145"/>
    </location>
</feature>
<accession>A0A9R1UP40</accession>
<dbReference type="GO" id="GO:0008622">
    <property type="term" value="C:epsilon DNA polymerase complex"/>
    <property type="evidence" value="ECO:0007669"/>
    <property type="project" value="InterPro"/>
</dbReference>
<dbReference type="GO" id="GO:0003677">
    <property type="term" value="F:DNA binding"/>
    <property type="evidence" value="ECO:0007669"/>
    <property type="project" value="UniProtKB-KW"/>
</dbReference>